<sequence>MRFLVFIFVLCFAWNEPAHAQYGLVKHDGYKIPLGEAVNQIAPSEWRILFEDNNFRSYQVSWTKGKRWGEVLNDIGDLYDIAFVADARTKHLYCANSKELTARGYILVATDYEAEKYNLNSIITRAEIETQKMATMVAKVELSKKNLIDIEYDVSRQLINYEDEKKSLIAAESTALAMGMPSDKGFVSIDPDDYQVEPIKVIAIDPNAESKTINAGDFIESANDYFKRKWNYSVSLSDKSDDVKVSLPISVKLPSKTLEEDVRALSNAINTANAKVNVYFKVFPNRVTSTGQRSIEVRYKEKL</sequence>
<protein>
    <submittedName>
        <fullName evidence="2">Uncharacterized protein</fullName>
    </submittedName>
</protein>
<evidence type="ECO:0000256" key="1">
    <source>
        <dbReference type="SAM" id="SignalP"/>
    </source>
</evidence>
<dbReference type="RefSeq" id="WP_282679828.1">
    <property type="nucleotide sequence ID" value="NZ_CP106875.1"/>
</dbReference>
<organism evidence="2 3">
    <name type="scientific">Shewanella xiamenensis</name>
    <dbReference type="NCBI Taxonomy" id="332186"/>
    <lineage>
        <taxon>Bacteria</taxon>
        <taxon>Pseudomonadati</taxon>
        <taxon>Pseudomonadota</taxon>
        <taxon>Gammaproteobacteria</taxon>
        <taxon>Alteromonadales</taxon>
        <taxon>Shewanellaceae</taxon>
        <taxon>Shewanella</taxon>
    </lineage>
</organism>
<name>A0ABT6UHS0_9GAMM</name>
<feature type="signal peptide" evidence="1">
    <location>
        <begin position="1"/>
        <end position="20"/>
    </location>
</feature>
<keyword evidence="1" id="KW-0732">Signal</keyword>
<proteinExistence type="predicted"/>
<gene>
    <name evidence="2" type="ORF">ODY93_17040</name>
</gene>
<keyword evidence="3" id="KW-1185">Reference proteome</keyword>
<evidence type="ECO:0000313" key="3">
    <source>
        <dbReference type="Proteomes" id="UP001159075"/>
    </source>
</evidence>
<accession>A0ABT6UHS0</accession>
<reference evidence="2 3" key="1">
    <citation type="submission" date="2022-09" db="EMBL/GenBank/DDBJ databases">
        <title>The outer-membrane cytochrome OmcA is essential for infection of Shewanella oneidensis by a zebrafish-associated bacteriophage.</title>
        <authorList>
            <person name="Grenfell A.W."/>
            <person name="Intile P."/>
            <person name="Mcfarlane J."/>
            <person name="Leung D."/>
            <person name="Abdalla K."/>
            <person name="Wold M."/>
            <person name="Kees E."/>
            <person name="Gralnick J."/>
        </authorList>
    </citation>
    <scope>NUCLEOTIDE SEQUENCE [LARGE SCALE GENOMIC DNA]</scope>
    <source>
        <strain evidence="2 3">NF-5</strain>
    </source>
</reference>
<dbReference type="Proteomes" id="UP001159075">
    <property type="component" value="Unassembled WGS sequence"/>
</dbReference>
<evidence type="ECO:0000313" key="2">
    <source>
        <dbReference type="EMBL" id="MDI5833290.1"/>
    </source>
</evidence>
<dbReference type="EMBL" id="JAOTLW010000020">
    <property type="protein sequence ID" value="MDI5833290.1"/>
    <property type="molecule type" value="Genomic_DNA"/>
</dbReference>
<feature type="chain" id="PRO_5047216960" evidence="1">
    <location>
        <begin position="21"/>
        <end position="303"/>
    </location>
</feature>
<comment type="caution">
    <text evidence="2">The sequence shown here is derived from an EMBL/GenBank/DDBJ whole genome shotgun (WGS) entry which is preliminary data.</text>
</comment>